<keyword evidence="3" id="KW-1185">Reference proteome</keyword>
<evidence type="ECO:0000313" key="3">
    <source>
        <dbReference type="Proteomes" id="UP000015453"/>
    </source>
</evidence>
<gene>
    <name evidence="2" type="ORF">M569_06841</name>
</gene>
<dbReference type="SMART" id="SM00384">
    <property type="entry name" value="AT_hook"/>
    <property type="match status" value="4"/>
</dbReference>
<evidence type="ECO:0000313" key="2">
    <source>
        <dbReference type="EMBL" id="EPS67933.1"/>
    </source>
</evidence>
<dbReference type="OrthoDB" id="5981040at2759"/>
<feature type="compositionally biased region" description="Basic residues" evidence="1">
    <location>
        <begin position="61"/>
        <end position="71"/>
    </location>
</feature>
<reference evidence="2 3" key="1">
    <citation type="journal article" date="2013" name="BMC Genomics">
        <title>The miniature genome of a carnivorous plant Genlisea aurea contains a low number of genes and short non-coding sequences.</title>
        <authorList>
            <person name="Leushkin E.V."/>
            <person name="Sutormin R.A."/>
            <person name="Nabieva E.R."/>
            <person name="Penin A.A."/>
            <person name="Kondrashov A.S."/>
            <person name="Logacheva M.D."/>
        </authorList>
    </citation>
    <scope>NUCLEOTIDE SEQUENCE [LARGE SCALE GENOMIC DNA]</scope>
</reference>
<dbReference type="InterPro" id="IPR017956">
    <property type="entry name" value="AT_hook_DNA-bd_motif"/>
</dbReference>
<name>S8DXC6_9LAMI</name>
<dbReference type="Proteomes" id="UP000015453">
    <property type="component" value="Unassembled WGS sequence"/>
</dbReference>
<protein>
    <submittedName>
        <fullName evidence="2">Uncharacterized protein</fullName>
    </submittedName>
</protein>
<accession>S8DXC6</accession>
<dbReference type="EMBL" id="AUSU01002849">
    <property type="protein sequence ID" value="EPS67933.1"/>
    <property type="molecule type" value="Genomic_DNA"/>
</dbReference>
<comment type="caution">
    <text evidence="2">The sequence shown here is derived from an EMBL/GenBank/DDBJ whole genome shotgun (WGS) entry which is preliminary data.</text>
</comment>
<evidence type="ECO:0000256" key="1">
    <source>
        <dbReference type="SAM" id="MobiDB-lite"/>
    </source>
</evidence>
<sequence length="340" mass="37847">MALNRELFCEKHVLYDHGDDIMNDLEPVCSEKIEEADSGGVGASHLQKCEVGFREDVHEQRRLKKRGRPKGSKPNVNMKALSDNGDIKKVLHEENSVVSSILKGVTRKVIVDNGGVAKALQEENDGRVRIRKRGRPKGSSEKEENMVLLDSNGLSRTVHEENNGQISIRKRQKSSTFKAQKKVLFDNNDVTMVLCEENDGGIIIRKRGRPKGSKNKAKNKVLSANIGVTRVPYEENDDGISILKRGQLKGLDTKARMKDLVDNNDSAVVLHEENDAGIIIRKRGRPKGSKNKKKVTSDKATGGIEWELHSQVNGKIEKIDKINGVSVGKDGSFTVILYFY</sequence>
<dbReference type="AlphaFoldDB" id="S8DXC6"/>
<organism evidence="2 3">
    <name type="scientific">Genlisea aurea</name>
    <dbReference type="NCBI Taxonomy" id="192259"/>
    <lineage>
        <taxon>Eukaryota</taxon>
        <taxon>Viridiplantae</taxon>
        <taxon>Streptophyta</taxon>
        <taxon>Embryophyta</taxon>
        <taxon>Tracheophyta</taxon>
        <taxon>Spermatophyta</taxon>
        <taxon>Magnoliopsida</taxon>
        <taxon>eudicotyledons</taxon>
        <taxon>Gunneridae</taxon>
        <taxon>Pentapetalae</taxon>
        <taxon>asterids</taxon>
        <taxon>lamiids</taxon>
        <taxon>Lamiales</taxon>
        <taxon>Lentibulariaceae</taxon>
        <taxon>Genlisea</taxon>
    </lineage>
</organism>
<proteinExistence type="predicted"/>
<feature type="region of interest" description="Disordered" evidence="1">
    <location>
        <begin position="57"/>
        <end position="80"/>
    </location>
</feature>
<dbReference type="GO" id="GO:0003677">
    <property type="term" value="F:DNA binding"/>
    <property type="evidence" value="ECO:0007669"/>
    <property type="project" value="InterPro"/>
</dbReference>